<proteinExistence type="predicted"/>
<keyword evidence="3" id="KW-0812">Transmembrane</keyword>
<evidence type="ECO:0000256" key="1">
    <source>
        <dbReference type="ARBA" id="ARBA00004651"/>
    </source>
</evidence>
<feature type="signal peptide" evidence="8">
    <location>
        <begin position="1"/>
        <end position="22"/>
    </location>
</feature>
<evidence type="ECO:0000256" key="6">
    <source>
        <dbReference type="ARBA" id="ARBA00023170"/>
    </source>
</evidence>
<protein>
    <submittedName>
        <fullName evidence="9">Ionotropic receptor IR4</fullName>
    </submittedName>
</protein>
<evidence type="ECO:0000256" key="3">
    <source>
        <dbReference type="ARBA" id="ARBA00022692"/>
    </source>
</evidence>
<comment type="caution">
    <text evidence="9">The sequence shown here is derived from an EMBL/GenBank/DDBJ whole genome shotgun (WGS) entry which is preliminary data.</text>
</comment>
<evidence type="ECO:0000256" key="2">
    <source>
        <dbReference type="ARBA" id="ARBA00022475"/>
    </source>
</evidence>
<dbReference type="PANTHER" id="PTHR42643:SF32">
    <property type="entry name" value="IONOTROPIC RECEPTOR 31A, ISOFORM C-RELATED"/>
    <property type="match status" value="1"/>
</dbReference>
<keyword evidence="7" id="KW-0325">Glycoprotein</keyword>
<evidence type="ECO:0000313" key="10">
    <source>
        <dbReference type="Proteomes" id="UP000007151"/>
    </source>
</evidence>
<dbReference type="Gene3D" id="1.10.287.70">
    <property type="match status" value="1"/>
</dbReference>
<feature type="chain" id="PRO_5012148802" evidence="8">
    <location>
        <begin position="23"/>
        <end position="945"/>
    </location>
</feature>
<evidence type="ECO:0000256" key="5">
    <source>
        <dbReference type="ARBA" id="ARBA00023136"/>
    </source>
</evidence>
<keyword evidence="10" id="KW-1185">Reference proteome</keyword>
<organism evidence="9 10">
    <name type="scientific">Danaus plexippus plexippus</name>
    <dbReference type="NCBI Taxonomy" id="278856"/>
    <lineage>
        <taxon>Eukaryota</taxon>
        <taxon>Metazoa</taxon>
        <taxon>Ecdysozoa</taxon>
        <taxon>Arthropoda</taxon>
        <taxon>Hexapoda</taxon>
        <taxon>Insecta</taxon>
        <taxon>Pterygota</taxon>
        <taxon>Neoptera</taxon>
        <taxon>Endopterygota</taxon>
        <taxon>Lepidoptera</taxon>
        <taxon>Glossata</taxon>
        <taxon>Ditrysia</taxon>
        <taxon>Papilionoidea</taxon>
        <taxon>Nymphalidae</taxon>
        <taxon>Danainae</taxon>
        <taxon>Danaini</taxon>
        <taxon>Danaina</taxon>
        <taxon>Danaus</taxon>
        <taxon>Danaus</taxon>
    </lineage>
</organism>
<dbReference type="STRING" id="278856.A0A212F286"/>
<evidence type="ECO:0000256" key="4">
    <source>
        <dbReference type="ARBA" id="ARBA00022989"/>
    </source>
</evidence>
<dbReference type="KEGG" id="dpl:KGM_212762"/>
<sequence>MGGLMFWASLSTVVVTMNFVMACDDKGCLLEALKEMKECKKAVLASLLKPLLASKLEKKEKCSKCALAEPPPPPATIMLMPASPPPCLPPAPPMMLAAPPPCLPAPMFLPAPMPAPTCMAPPPPMILSPPPPAMCVPAPPPSPYLFPAPAPPLMLPPSPLVLPAPAPPPIFMPAPPPLPLSPCSCYPPPPAPSPIVISLVPPAPPPCHLPPPPPGLPMTAYMVPPPVPITLEPKPLELPPYWVNFNKELGKHGLIVTFSCDPSILEYSSHPHLQGVLFMPSENRRLQKMKTEYFGYWYKWIIVGQELPEYVSYMRYDADVFLIRNPDNSTQTESDGNRIIKDVPIDDIYFHPGEGVSSHPWGSWTVAGLQILYEKERIQRRRNLRRYPLRIATPIGSYSKDTYNGTFHTYITDIKIPERDSAIRSSYNSCLLISEILNATDVLVPTMLWSTEINNSSMMLELRLGASELAGGVLRMTNERILKLDYVMCIWPFSVGFTYLAERESNNNMFLEPFTPKVWLCCLGLFVILALAQRATARTKHEKDGAYIAVLATTLQQDASAVPAGISGRWTFLVLSVFSILIHGYYTSAIVSGLMNAGRGGPNSLRALGDSKYAIASEEYDYMKYTMFDVETNWDDLEYLKKKKLTSTFYQDIKVGVQLMRAGSTAFHSEYNQLYPHLKSFTDDELCKLQSVDTIPEINSWVTTMKRGQWTPAFRIAGAWLHEVGLAKRLVNHLRIKPPPCRAALLAERVNFDDISSLNDRMAHMLNSFYTPLPNSPPMPVPIPVATDYPNPFDVNPYQYTSPSIQYGSPAFYSPQMFPKPAMKPYYNSQPKEYPVINWGNFYENYPVYPDFERPQFSPPMTYPTAPPPYAPTPYSPPCTPNPPIPSYPSWEYPATPEYSYSYPTYPPPPSQFTQYTLPSPPPASYPSPLYHRYAEIGPPAPYMY</sequence>
<evidence type="ECO:0000313" key="9">
    <source>
        <dbReference type="EMBL" id="OWR47833.1"/>
    </source>
</evidence>
<dbReference type="GO" id="GO:0005886">
    <property type="term" value="C:plasma membrane"/>
    <property type="evidence" value="ECO:0007669"/>
    <property type="project" value="UniProtKB-SubCell"/>
</dbReference>
<gene>
    <name evidence="9" type="ORF">KGM_212762</name>
</gene>
<dbReference type="PANTHER" id="PTHR42643">
    <property type="entry name" value="IONOTROPIC RECEPTOR 20A-RELATED"/>
    <property type="match status" value="1"/>
</dbReference>
<reference evidence="9 10" key="1">
    <citation type="journal article" date="2011" name="Cell">
        <title>The monarch butterfly genome yields insights into long-distance migration.</title>
        <authorList>
            <person name="Zhan S."/>
            <person name="Merlin C."/>
            <person name="Boore J.L."/>
            <person name="Reppert S.M."/>
        </authorList>
    </citation>
    <scope>NUCLEOTIDE SEQUENCE [LARGE SCALE GENOMIC DNA]</scope>
    <source>
        <strain evidence="9">F-2</strain>
    </source>
</reference>
<keyword evidence="8" id="KW-0732">Signal</keyword>
<dbReference type="eggNOG" id="KOG1052">
    <property type="taxonomic scope" value="Eukaryota"/>
</dbReference>
<keyword evidence="6 9" id="KW-0675">Receptor</keyword>
<dbReference type="InParanoid" id="A0A212F286"/>
<dbReference type="InterPro" id="IPR052192">
    <property type="entry name" value="Insect_Ionotropic_Sensory_Rcpt"/>
</dbReference>
<accession>A0A212F286</accession>
<keyword evidence="4" id="KW-1133">Transmembrane helix</keyword>
<keyword evidence="2" id="KW-1003">Cell membrane</keyword>
<dbReference type="AlphaFoldDB" id="A0A212F286"/>
<dbReference type="EMBL" id="AGBW02010783">
    <property type="protein sequence ID" value="OWR47833.1"/>
    <property type="molecule type" value="Genomic_DNA"/>
</dbReference>
<keyword evidence="5" id="KW-0472">Membrane</keyword>
<evidence type="ECO:0000256" key="8">
    <source>
        <dbReference type="SAM" id="SignalP"/>
    </source>
</evidence>
<comment type="subcellular location">
    <subcellularLocation>
        <location evidence="1">Cell membrane</location>
        <topology evidence="1">Multi-pass membrane protein</topology>
    </subcellularLocation>
</comment>
<name>A0A212F286_DANPL</name>
<evidence type="ECO:0000256" key="7">
    <source>
        <dbReference type="ARBA" id="ARBA00023180"/>
    </source>
</evidence>
<dbReference type="Proteomes" id="UP000007151">
    <property type="component" value="Unassembled WGS sequence"/>
</dbReference>